<dbReference type="PATRIC" id="fig|187330.3.peg.2796"/>
<dbReference type="SUPFAM" id="SSF69318">
    <property type="entry name" value="Integrin alpha N-terminal domain"/>
    <property type="match status" value="1"/>
</dbReference>
<evidence type="ECO:0000313" key="2">
    <source>
        <dbReference type="EMBL" id="KPH64660.1"/>
    </source>
</evidence>
<dbReference type="AlphaFoldDB" id="A0A0N1MV50"/>
<dbReference type="PANTHER" id="PTHR45460:SF2">
    <property type="entry name" value="ALPHA 1,3 GLUCANASE, GH71 FAMILY (EUROFUNG)"/>
    <property type="match status" value="1"/>
</dbReference>
<accession>A0A0N1MV50</accession>
<dbReference type="GO" id="GO:0007229">
    <property type="term" value="P:integrin-mediated signaling pathway"/>
    <property type="evidence" value="ECO:0007669"/>
    <property type="project" value="UniProtKB-KW"/>
</dbReference>
<dbReference type="InterPro" id="IPR028994">
    <property type="entry name" value="Integrin_alpha_N"/>
</dbReference>
<protein>
    <submittedName>
        <fullName evidence="2">Alpha integrin</fullName>
    </submittedName>
</protein>
<feature type="signal peptide" evidence="1">
    <location>
        <begin position="1"/>
        <end position="19"/>
    </location>
</feature>
<keyword evidence="2" id="KW-0401">Integrin</keyword>
<evidence type="ECO:0000313" key="3">
    <source>
        <dbReference type="Proteomes" id="UP000037848"/>
    </source>
</evidence>
<feature type="chain" id="PRO_5005878269" evidence="1">
    <location>
        <begin position="20"/>
        <end position="460"/>
    </location>
</feature>
<dbReference type="STRING" id="187330.AMS58_10950"/>
<comment type="caution">
    <text evidence="2">The sequence shown here is derived from an EMBL/GenBank/DDBJ whole genome shotgun (WGS) entry which is preliminary data.</text>
</comment>
<dbReference type="Gene3D" id="2.130.10.130">
    <property type="entry name" value="Integrin alpha, N-terminal"/>
    <property type="match status" value="1"/>
</dbReference>
<dbReference type="EMBL" id="LHPH01000004">
    <property type="protein sequence ID" value="KPH64660.1"/>
    <property type="molecule type" value="Genomic_DNA"/>
</dbReference>
<organism evidence="2 3">
    <name type="scientific">Pseudoalteromonas porphyrae</name>
    <dbReference type="NCBI Taxonomy" id="187330"/>
    <lineage>
        <taxon>Bacteria</taxon>
        <taxon>Pseudomonadati</taxon>
        <taxon>Pseudomonadota</taxon>
        <taxon>Gammaproteobacteria</taxon>
        <taxon>Alteromonadales</taxon>
        <taxon>Pseudoalteromonadaceae</taxon>
        <taxon>Pseudoalteromonas</taxon>
    </lineage>
</organism>
<dbReference type="OrthoDB" id="7054769at2"/>
<reference evidence="2 3" key="1">
    <citation type="submission" date="2015-08" db="EMBL/GenBank/DDBJ databases">
        <title>Draft Genome Sequence of Pseudoalteromonas porphyrae UCD-SED14.</title>
        <authorList>
            <person name="Coil D.A."/>
            <person name="Jospin G."/>
            <person name="Lee R.D."/>
            <person name="Eisen J.A."/>
        </authorList>
    </citation>
    <scope>NUCLEOTIDE SEQUENCE [LARGE SCALE GENOMIC DNA]</scope>
    <source>
        <strain evidence="2 3">UCD-SED14</strain>
    </source>
</reference>
<dbReference type="Proteomes" id="UP000037848">
    <property type="component" value="Unassembled WGS sequence"/>
</dbReference>
<dbReference type="PANTHER" id="PTHR45460">
    <property type="entry name" value="SIMILAR TO CYSTEINE PROTEINASE"/>
    <property type="match status" value="1"/>
</dbReference>
<proteinExistence type="predicted"/>
<sequence length="460" mass="50726">MLKTTATLTLLAFSPLLLASQQLVIKTTEQLITTDSSVLFAYNSEQNQLAKIDIENTKNYALTVPDNALGFDVAKLANTPHPQALILTADGVYISQKEHSTLLFKYTSVLNRLTSDKLNKVSFVVDVNLDGLSDILLPDIETSTVYIQDQLGKFTPHTFKKESLFNGQFNDNHLTLDIDISTAPTTIDINRDGYVDLVFKNAQSARVLFATEQGFASKVTPLTLPVSIGKMDDGSKVTINHFADINHDSYLDFIIAQMPKTKGMDALDATVTRSLYLGQADGSFSNPISLPNTSAMGELIFEHDLDNDGLIDLQRLDVDFGFGTIASMAMGGGDTDVDIDFSFFKQLNTGNFSEKPNADFEVEAPLSMSNSGPVEPLKLADINGDGYIDAVYRYNKKTLGIYYGEQNNLFASKRKKIKHALPTHPRDILLVDLNNDSKHDFVFKFTEEDGTSKITTLISK</sequence>
<gene>
    <name evidence="2" type="ORF">ADS77_05160</name>
</gene>
<name>A0A0N1MV50_9GAMM</name>
<dbReference type="RefSeq" id="WP_054453269.1">
    <property type="nucleotide sequence ID" value="NZ_LHPH01000004.1"/>
</dbReference>
<evidence type="ECO:0000256" key="1">
    <source>
        <dbReference type="SAM" id="SignalP"/>
    </source>
</evidence>
<keyword evidence="3" id="KW-1185">Reference proteome</keyword>
<keyword evidence="1" id="KW-0732">Signal</keyword>